<feature type="region of interest" description="Disordered" evidence="3">
    <location>
        <begin position="103"/>
        <end position="124"/>
    </location>
</feature>
<dbReference type="Proteomes" id="UP000663882">
    <property type="component" value="Unassembled WGS sequence"/>
</dbReference>
<dbReference type="Proteomes" id="UP000663874">
    <property type="component" value="Unassembled WGS sequence"/>
</dbReference>
<evidence type="ECO:0000313" key="7">
    <source>
        <dbReference type="EMBL" id="CAF3939748.1"/>
    </source>
</evidence>
<dbReference type="Pfam" id="PF07491">
    <property type="entry name" value="PPI_Ypi1"/>
    <property type="match status" value="1"/>
</dbReference>
<protein>
    <recommendedName>
        <fullName evidence="1">E3 ubiquitin-protein ligase PPP1R11</fullName>
    </recommendedName>
    <alternativeName>
        <fullName evidence="2">Protein phosphatase 1 regulatory subunit 11</fullName>
    </alternativeName>
</protein>
<evidence type="ECO:0000256" key="3">
    <source>
        <dbReference type="SAM" id="MobiDB-lite"/>
    </source>
</evidence>
<reference evidence="4" key="1">
    <citation type="submission" date="2021-02" db="EMBL/GenBank/DDBJ databases">
        <authorList>
            <person name="Nowell W R."/>
        </authorList>
    </citation>
    <scope>NUCLEOTIDE SEQUENCE</scope>
</reference>
<dbReference type="EMBL" id="CAJNOU010000563">
    <property type="protein sequence ID" value="CAF1033467.1"/>
    <property type="molecule type" value="Genomic_DNA"/>
</dbReference>
<evidence type="ECO:0000256" key="1">
    <source>
        <dbReference type="ARBA" id="ARBA00021994"/>
    </source>
</evidence>
<dbReference type="GO" id="GO:0005634">
    <property type="term" value="C:nucleus"/>
    <property type="evidence" value="ECO:0007669"/>
    <property type="project" value="TreeGrafter"/>
</dbReference>
<evidence type="ECO:0000313" key="6">
    <source>
        <dbReference type="EMBL" id="CAF3527899.1"/>
    </source>
</evidence>
<dbReference type="PANTHER" id="PTHR20835">
    <property type="entry name" value="E3 UBIQUITIN-PROTEIN LIGASE PPP1R11-RELATED"/>
    <property type="match status" value="1"/>
</dbReference>
<feature type="compositionally biased region" description="Basic and acidic residues" evidence="3">
    <location>
        <begin position="103"/>
        <end position="114"/>
    </location>
</feature>
<evidence type="ECO:0000313" key="5">
    <source>
        <dbReference type="EMBL" id="CAF1033467.1"/>
    </source>
</evidence>
<dbReference type="OrthoDB" id="307488at2759"/>
<dbReference type="EMBL" id="CAJOAX010000167">
    <property type="protein sequence ID" value="CAF3527899.1"/>
    <property type="molecule type" value="Genomic_DNA"/>
</dbReference>
<dbReference type="AlphaFoldDB" id="A0A813P8C8"/>
<organism evidence="4 8">
    <name type="scientific">Rotaria sordida</name>
    <dbReference type="NCBI Taxonomy" id="392033"/>
    <lineage>
        <taxon>Eukaryota</taxon>
        <taxon>Metazoa</taxon>
        <taxon>Spiralia</taxon>
        <taxon>Gnathifera</taxon>
        <taxon>Rotifera</taxon>
        <taxon>Eurotatoria</taxon>
        <taxon>Bdelloidea</taxon>
        <taxon>Philodinida</taxon>
        <taxon>Philodinidae</taxon>
        <taxon>Rotaria</taxon>
    </lineage>
</organism>
<dbReference type="InterPro" id="IPR011107">
    <property type="entry name" value="PPI_Ypi1"/>
</dbReference>
<dbReference type="Proteomes" id="UP000663889">
    <property type="component" value="Unassembled WGS sequence"/>
</dbReference>
<dbReference type="EMBL" id="CAJNOO010000019">
    <property type="protein sequence ID" value="CAF0746538.1"/>
    <property type="molecule type" value="Genomic_DNA"/>
</dbReference>
<dbReference type="GO" id="GO:0004865">
    <property type="term" value="F:protein serine/threonine phosphatase inhibitor activity"/>
    <property type="evidence" value="ECO:0007669"/>
    <property type="project" value="InterPro"/>
</dbReference>
<dbReference type="Proteomes" id="UP000663823">
    <property type="component" value="Unassembled WGS sequence"/>
</dbReference>
<sequence>MTTTADPNTTTEDCCSTTVTLTETDQNVRPHSPTLILELHRPIGAGPHVRWSEETVDNENMNKKKSKCCCIYTKPHGPESNDDKINEVDEYGNCQHCRYHTESDYTAEPEDRQPKVKLVIGQPK</sequence>
<name>A0A813P8C8_9BILA</name>
<accession>A0A813P8C8</accession>
<dbReference type="GO" id="GO:0008157">
    <property type="term" value="F:protein phosphatase 1 binding"/>
    <property type="evidence" value="ECO:0007669"/>
    <property type="project" value="TreeGrafter"/>
</dbReference>
<gene>
    <name evidence="7" type="ORF">FNK824_LOCUS22606</name>
    <name evidence="6" type="ORF">OTI717_LOCUS3159</name>
    <name evidence="4" type="ORF">RFH988_LOCUS1051</name>
    <name evidence="5" type="ORF">SEV965_LOCUS12435</name>
</gene>
<proteinExistence type="predicted"/>
<dbReference type="EMBL" id="CAJOBE010004614">
    <property type="protein sequence ID" value="CAF3939748.1"/>
    <property type="molecule type" value="Genomic_DNA"/>
</dbReference>
<dbReference type="PANTHER" id="PTHR20835:SF0">
    <property type="entry name" value="E3 UBIQUITIN-PROTEIN LIGASE PPP1R11"/>
    <property type="match status" value="1"/>
</dbReference>
<comment type="caution">
    <text evidence="4">The sequence shown here is derived from an EMBL/GenBank/DDBJ whole genome shotgun (WGS) entry which is preliminary data.</text>
</comment>
<evidence type="ECO:0000313" key="4">
    <source>
        <dbReference type="EMBL" id="CAF0746538.1"/>
    </source>
</evidence>
<evidence type="ECO:0000313" key="8">
    <source>
        <dbReference type="Proteomes" id="UP000663882"/>
    </source>
</evidence>
<evidence type="ECO:0000256" key="2">
    <source>
        <dbReference type="ARBA" id="ARBA00031039"/>
    </source>
</evidence>